<dbReference type="InterPro" id="IPR036890">
    <property type="entry name" value="HATPase_C_sf"/>
</dbReference>
<reference evidence="15 16" key="1">
    <citation type="submission" date="2015-09" db="EMBL/GenBank/DDBJ databases">
        <title>Sorangium comparison.</title>
        <authorList>
            <person name="Zaburannyi N."/>
            <person name="Bunk B."/>
            <person name="Overmann J."/>
            <person name="Mueller R."/>
        </authorList>
    </citation>
    <scope>NUCLEOTIDE SEQUENCE [LARGE SCALE GENOMIC DNA]</scope>
    <source>
        <strain evidence="15 16">So ce26</strain>
    </source>
</reference>
<dbReference type="Pfam" id="PF00512">
    <property type="entry name" value="HisKA"/>
    <property type="match status" value="1"/>
</dbReference>
<dbReference type="PANTHER" id="PTHR45436:SF5">
    <property type="entry name" value="SENSOR HISTIDINE KINASE TRCS"/>
    <property type="match status" value="1"/>
</dbReference>
<evidence type="ECO:0000256" key="5">
    <source>
        <dbReference type="ARBA" id="ARBA00022679"/>
    </source>
</evidence>
<dbReference type="Gene3D" id="1.10.287.130">
    <property type="match status" value="1"/>
</dbReference>
<dbReference type="Gene3D" id="3.30.565.10">
    <property type="entry name" value="Histidine kinase-like ATPase, C-terminal domain"/>
    <property type="match status" value="1"/>
</dbReference>
<dbReference type="CDD" id="cd06225">
    <property type="entry name" value="HAMP"/>
    <property type="match status" value="1"/>
</dbReference>
<evidence type="ECO:0000256" key="2">
    <source>
        <dbReference type="ARBA" id="ARBA00004370"/>
    </source>
</evidence>
<dbReference type="SUPFAM" id="SSF55874">
    <property type="entry name" value="ATPase domain of HSP90 chaperone/DNA topoisomerase II/histidine kinase"/>
    <property type="match status" value="1"/>
</dbReference>
<dbReference type="SMART" id="SM00388">
    <property type="entry name" value="HisKA"/>
    <property type="match status" value="1"/>
</dbReference>
<evidence type="ECO:0000256" key="4">
    <source>
        <dbReference type="ARBA" id="ARBA00022553"/>
    </source>
</evidence>
<dbReference type="PRINTS" id="PR00344">
    <property type="entry name" value="BCTRLSENSOR"/>
</dbReference>
<evidence type="ECO:0000256" key="9">
    <source>
        <dbReference type="ARBA" id="ARBA00023012"/>
    </source>
</evidence>
<feature type="domain" description="Histidine kinase" evidence="13">
    <location>
        <begin position="280"/>
        <end position="490"/>
    </location>
</feature>
<dbReference type="InterPro" id="IPR036097">
    <property type="entry name" value="HisK_dim/P_sf"/>
</dbReference>
<dbReference type="GO" id="GO:0016020">
    <property type="term" value="C:membrane"/>
    <property type="evidence" value="ECO:0007669"/>
    <property type="project" value="UniProtKB-SubCell"/>
</dbReference>
<proteinExistence type="predicted"/>
<evidence type="ECO:0000313" key="15">
    <source>
        <dbReference type="EMBL" id="AUX44170.1"/>
    </source>
</evidence>
<evidence type="ECO:0000256" key="11">
    <source>
        <dbReference type="SAM" id="Coils"/>
    </source>
</evidence>
<dbReference type="InterPro" id="IPR003660">
    <property type="entry name" value="HAMP_dom"/>
</dbReference>
<comment type="catalytic activity">
    <reaction evidence="1">
        <text>ATP + protein L-histidine = ADP + protein N-phospho-L-histidine.</text>
        <dbReference type="EC" id="2.7.13.3"/>
    </reaction>
</comment>
<evidence type="ECO:0000256" key="3">
    <source>
        <dbReference type="ARBA" id="ARBA00012438"/>
    </source>
</evidence>
<dbReference type="InterPro" id="IPR003594">
    <property type="entry name" value="HATPase_dom"/>
</dbReference>
<evidence type="ECO:0000256" key="12">
    <source>
        <dbReference type="SAM" id="Phobius"/>
    </source>
</evidence>
<dbReference type="SUPFAM" id="SSF47384">
    <property type="entry name" value="Homodimeric domain of signal transducing histidine kinase"/>
    <property type="match status" value="1"/>
</dbReference>
<dbReference type="PROSITE" id="PS50885">
    <property type="entry name" value="HAMP"/>
    <property type="match status" value="1"/>
</dbReference>
<organism evidence="15 16">
    <name type="scientific">Sorangium cellulosum</name>
    <name type="common">Polyangium cellulosum</name>
    <dbReference type="NCBI Taxonomy" id="56"/>
    <lineage>
        <taxon>Bacteria</taxon>
        <taxon>Pseudomonadati</taxon>
        <taxon>Myxococcota</taxon>
        <taxon>Polyangia</taxon>
        <taxon>Polyangiales</taxon>
        <taxon>Polyangiaceae</taxon>
        <taxon>Sorangium</taxon>
    </lineage>
</organism>
<dbReference type="SMART" id="SM00387">
    <property type="entry name" value="HATPase_c"/>
    <property type="match status" value="1"/>
</dbReference>
<evidence type="ECO:0000256" key="7">
    <source>
        <dbReference type="ARBA" id="ARBA00022777"/>
    </source>
</evidence>
<dbReference type="InterPro" id="IPR003661">
    <property type="entry name" value="HisK_dim/P_dom"/>
</dbReference>
<dbReference type="GO" id="GO:0000155">
    <property type="term" value="F:phosphorelay sensor kinase activity"/>
    <property type="evidence" value="ECO:0007669"/>
    <property type="project" value="InterPro"/>
</dbReference>
<keyword evidence="6 12" id="KW-0812">Transmembrane</keyword>
<keyword evidence="9" id="KW-0902">Two-component regulatory system</keyword>
<dbReference type="InterPro" id="IPR004358">
    <property type="entry name" value="Sig_transdc_His_kin-like_C"/>
</dbReference>
<dbReference type="Proteomes" id="UP000238348">
    <property type="component" value="Chromosome"/>
</dbReference>
<name>A0A2L0EY00_SORCE</name>
<dbReference type="Pfam" id="PF00672">
    <property type="entry name" value="HAMP"/>
    <property type="match status" value="1"/>
</dbReference>
<dbReference type="EMBL" id="CP012673">
    <property type="protein sequence ID" value="AUX44170.1"/>
    <property type="molecule type" value="Genomic_DNA"/>
</dbReference>
<comment type="subcellular location">
    <subcellularLocation>
        <location evidence="2">Membrane</location>
    </subcellularLocation>
</comment>
<dbReference type="CDD" id="cd00082">
    <property type="entry name" value="HisKA"/>
    <property type="match status" value="1"/>
</dbReference>
<dbReference type="RefSeq" id="WP_234022531.1">
    <property type="nucleotide sequence ID" value="NZ_CP012673.1"/>
</dbReference>
<dbReference type="PANTHER" id="PTHR45436">
    <property type="entry name" value="SENSOR HISTIDINE KINASE YKOH"/>
    <property type="match status" value="1"/>
</dbReference>
<dbReference type="Pfam" id="PF02518">
    <property type="entry name" value="HATPase_c"/>
    <property type="match status" value="1"/>
</dbReference>
<feature type="transmembrane region" description="Helical" evidence="12">
    <location>
        <begin position="16"/>
        <end position="36"/>
    </location>
</feature>
<protein>
    <recommendedName>
        <fullName evidence="3">histidine kinase</fullName>
        <ecNumber evidence="3">2.7.13.3</ecNumber>
    </recommendedName>
</protein>
<evidence type="ECO:0000256" key="8">
    <source>
        <dbReference type="ARBA" id="ARBA00022989"/>
    </source>
</evidence>
<keyword evidence="8 12" id="KW-1133">Transmembrane helix</keyword>
<dbReference type="InterPro" id="IPR050428">
    <property type="entry name" value="TCS_sensor_his_kinase"/>
</dbReference>
<keyword evidence="7 15" id="KW-0418">Kinase</keyword>
<evidence type="ECO:0000256" key="10">
    <source>
        <dbReference type="ARBA" id="ARBA00023136"/>
    </source>
</evidence>
<keyword evidence="10 12" id="KW-0472">Membrane</keyword>
<feature type="domain" description="HAMP" evidence="14">
    <location>
        <begin position="197"/>
        <end position="249"/>
    </location>
</feature>
<dbReference type="AlphaFoldDB" id="A0A2L0EY00"/>
<keyword evidence="11" id="KW-0175">Coiled coil</keyword>
<sequence>MNTHRGEGRSAMGLTLQLWLMLLVPIVLAVALYGAAIHTTRHQFLRSQATAELRHHASLVEAAIGGAVERGQVELLKQRIERLAQAERILGIAAFDERGAPILVTDPIAGESAELAALARRALATGSEMEEERTLGGGPALVRTVTFSQRGLSVVAVVVRELRYLDAFARSSNRGLALAGAALLAAIALIAAFASRATVGRPAGAIVAGVERVARGELEVTVPEAGAEELRRLARAFNAMTASLTEARARLEQEQAARAAVERKLQQAHALSAVGQVVASIGHEIGSPLNVILARARRLADQPGWPEPARGELETIATQSERISRVVARLLSVARPPRLLGRGSDVAQVAREVLAFLGPECRQRGITTRIEDDGAPLHVVLDADHLFQVVFNLCLNAAQAQPHGGEITVRLARRDARKAALEVEDRGPGVPPDLAEHVFEAFFTSRGDRGGTGLGLAIVEGLVREAGGVVELVPTGHGGACFRVTLPQGAAAPRISPHAGEARA</sequence>
<dbReference type="InterPro" id="IPR005467">
    <property type="entry name" value="His_kinase_dom"/>
</dbReference>
<dbReference type="SUPFAM" id="SSF158472">
    <property type="entry name" value="HAMP domain-like"/>
    <property type="match status" value="1"/>
</dbReference>
<evidence type="ECO:0000259" key="13">
    <source>
        <dbReference type="PROSITE" id="PS50109"/>
    </source>
</evidence>
<feature type="transmembrane region" description="Helical" evidence="12">
    <location>
        <begin position="175"/>
        <end position="194"/>
    </location>
</feature>
<feature type="coiled-coil region" evidence="11">
    <location>
        <begin position="244"/>
        <end position="271"/>
    </location>
</feature>
<accession>A0A2L0EY00</accession>
<dbReference type="PROSITE" id="PS50109">
    <property type="entry name" value="HIS_KIN"/>
    <property type="match status" value="1"/>
</dbReference>
<evidence type="ECO:0000259" key="14">
    <source>
        <dbReference type="PROSITE" id="PS50885"/>
    </source>
</evidence>
<dbReference type="Gene3D" id="6.10.340.10">
    <property type="match status" value="1"/>
</dbReference>
<gene>
    <name evidence="15" type="primary">cpxA</name>
    <name evidence="15" type="ORF">SOCE26_056330</name>
</gene>
<dbReference type="SMART" id="SM00304">
    <property type="entry name" value="HAMP"/>
    <property type="match status" value="1"/>
</dbReference>
<evidence type="ECO:0000313" key="16">
    <source>
        <dbReference type="Proteomes" id="UP000238348"/>
    </source>
</evidence>
<dbReference type="EC" id="2.7.13.3" evidence="3"/>
<keyword evidence="5 15" id="KW-0808">Transferase</keyword>
<keyword evidence="4" id="KW-0597">Phosphoprotein</keyword>
<evidence type="ECO:0000256" key="6">
    <source>
        <dbReference type="ARBA" id="ARBA00022692"/>
    </source>
</evidence>
<evidence type="ECO:0000256" key="1">
    <source>
        <dbReference type="ARBA" id="ARBA00000085"/>
    </source>
</evidence>